<dbReference type="EMBL" id="JBHTKL010000005">
    <property type="protein sequence ID" value="MFD1020419.1"/>
    <property type="molecule type" value="Genomic_DNA"/>
</dbReference>
<organism evidence="2 3">
    <name type="scientific">Thalassobacillus hwangdonensis</name>
    <dbReference type="NCBI Taxonomy" id="546108"/>
    <lineage>
        <taxon>Bacteria</taxon>
        <taxon>Bacillati</taxon>
        <taxon>Bacillota</taxon>
        <taxon>Bacilli</taxon>
        <taxon>Bacillales</taxon>
        <taxon>Bacillaceae</taxon>
        <taxon>Thalassobacillus</taxon>
    </lineage>
</organism>
<dbReference type="Proteomes" id="UP001596990">
    <property type="component" value="Unassembled WGS sequence"/>
</dbReference>
<dbReference type="EC" id="2.3.-.-" evidence="2"/>
<name>A0ABW3L4J0_9BACI</name>
<dbReference type="InterPro" id="IPR000182">
    <property type="entry name" value="GNAT_dom"/>
</dbReference>
<proteinExistence type="predicted"/>
<dbReference type="PROSITE" id="PS51186">
    <property type="entry name" value="GNAT"/>
    <property type="match status" value="1"/>
</dbReference>
<accession>A0ABW3L4J0</accession>
<protein>
    <submittedName>
        <fullName evidence="2">GNAT family N-acetyltransferase</fullName>
        <ecNumber evidence="2">2.3.-.-</ecNumber>
    </submittedName>
</protein>
<keyword evidence="2" id="KW-0012">Acyltransferase</keyword>
<dbReference type="SUPFAM" id="SSF55729">
    <property type="entry name" value="Acyl-CoA N-acyltransferases (Nat)"/>
    <property type="match status" value="1"/>
</dbReference>
<reference evidence="3" key="1">
    <citation type="journal article" date="2019" name="Int. J. Syst. Evol. Microbiol.">
        <title>The Global Catalogue of Microorganisms (GCM) 10K type strain sequencing project: providing services to taxonomists for standard genome sequencing and annotation.</title>
        <authorList>
            <consortium name="The Broad Institute Genomics Platform"/>
            <consortium name="The Broad Institute Genome Sequencing Center for Infectious Disease"/>
            <person name="Wu L."/>
            <person name="Ma J."/>
        </authorList>
    </citation>
    <scope>NUCLEOTIDE SEQUENCE [LARGE SCALE GENOMIC DNA]</scope>
    <source>
        <strain evidence="3">CCUG 56607</strain>
    </source>
</reference>
<keyword evidence="3" id="KW-1185">Reference proteome</keyword>
<keyword evidence="2" id="KW-0808">Transferase</keyword>
<dbReference type="GO" id="GO:0016746">
    <property type="term" value="F:acyltransferase activity"/>
    <property type="evidence" value="ECO:0007669"/>
    <property type="project" value="UniProtKB-KW"/>
</dbReference>
<feature type="domain" description="N-acetyltransferase" evidence="1">
    <location>
        <begin position="3"/>
        <end position="154"/>
    </location>
</feature>
<dbReference type="RefSeq" id="WP_386062001.1">
    <property type="nucleotide sequence ID" value="NZ_JBHTKL010000005.1"/>
</dbReference>
<dbReference type="Pfam" id="PF00583">
    <property type="entry name" value="Acetyltransf_1"/>
    <property type="match status" value="1"/>
</dbReference>
<sequence length="282" mass="32993">MTIEIKKLIKNDFDAVINMDTGIENDYVIRIFYRLATSDTQGLFGLYEHGQLASIAGYTLFHDTFAMLGRLRTDRNYFSKGYSTQLMNEMCSYLQQFPSIKWIGANTQTHNSSARRVIEKAGMKEVSLHHSLALKRPELLSYAKGDVWNEVTSPDEKLDLLHSIKDNPLHMFPYECYYPLPFDDVLFTLEYLAESAFFLSPDKSRFVILRNDQKGEDYAHVKYFWNDHYKQPGLFDTLLSYWGRHPDLDAVWIDFTQEAFQRVPNLEAYDVQEPWLLYGKTK</sequence>
<comment type="caution">
    <text evidence="2">The sequence shown here is derived from an EMBL/GenBank/DDBJ whole genome shotgun (WGS) entry which is preliminary data.</text>
</comment>
<evidence type="ECO:0000313" key="2">
    <source>
        <dbReference type="EMBL" id="MFD1020419.1"/>
    </source>
</evidence>
<evidence type="ECO:0000259" key="1">
    <source>
        <dbReference type="PROSITE" id="PS51186"/>
    </source>
</evidence>
<dbReference type="InterPro" id="IPR016181">
    <property type="entry name" value="Acyl_CoA_acyltransferase"/>
</dbReference>
<gene>
    <name evidence="2" type="ORF">ACFQ2J_14620</name>
</gene>
<evidence type="ECO:0000313" key="3">
    <source>
        <dbReference type="Proteomes" id="UP001596990"/>
    </source>
</evidence>
<dbReference type="Gene3D" id="3.40.630.30">
    <property type="match status" value="1"/>
</dbReference>